<evidence type="ECO:0000256" key="1">
    <source>
        <dbReference type="SAM" id="MobiDB-lite"/>
    </source>
</evidence>
<evidence type="ECO:0000256" key="2">
    <source>
        <dbReference type="SAM" id="Phobius"/>
    </source>
</evidence>
<keyword evidence="2" id="KW-0812">Transmembrane</keyword>
<feature type="compositionally biased region" description="Basic and acidic residues" evidence="1">
    <location>
        <begin position="17"/>
        <end position="29"/>
    </location>
</feature>
<gene>
    <name evidence="4" type="ORF">AArcSl_2597</name>
</gene>
<dbReference type="KEGG" id="hdf:AArcSl_2597"/>
<dbReference type="SUPFAM" id="SSF49464">
    <property type="entry name" value="Carboxypeptidase regulatory domain-like"/>
    <property type="match status" value="1"/>
</dbReference>
<evidence type="ECO:0000259" key="3">
    <source>
        <dbReference type="Pfam" id="PF24107"/>
    </source>
</evidence>
<dbReference type="InterPro" id="IPR013783">
    <property type="entry name" value="Ig-like_fold"/>
</dbReference>
<organism evidence="4 5">
    <name type="scientific">Halalkaliarchaeum desulfuricum</name>
    <dbReference type="NCBI Taxonomy" id="2055893"/>
    <lineage>
        <taxon>Archaea</taxon>
        <taxon>Methanobacteriati</taxon>
        <taxon>Methanobacteriota</taxon>
        <taxon>Stenosarchaea group</taxon>
        <taxon>Halobacteria</taxon>
        <taxon>Halobacteriales</taxon>
        <taxon>Haloferacaceae</taxon>
        <taxon>Halalkaliarchaeum</taxon>
    </lineage>
</organism>
<dbReference type="Gene3D" id="2.60.40.10">
    <property type="entry name" value="Immunoglobulins"/>
    <property type="match status" value="1"/>
</dbReference>
<dbReference type="InterPro" id="IPR055806">
    <property type="entry name" value="DUF7382"/>
</dbReference>
<dbReference type="AlphaFoldDB" id="A0A343TM94"/>
<evidence type="ECO:0000313" key="5">
    <source>
        <dbReference type="Proteomes" id="UP000263012"/>
    </source>
</evidence>
<dbReference type="Pfam" id="PF24107">
    <property type="entry name" value="DUF7382"/>
    <property type="match status" value="1"/>
</dbReference>
<dbReference type="EMBL" id="CP025066">
    <property type="protein sequence ID" value="AUX10216.1"/>
    <property type="molecule type" value="Genomic_DNA"/>
</dbReference>
<dbReference type="GeneID" id="37878956"/>
<accession>A0A343TM94</accession>
<feature type="domain" description="DUF7382" evidence="3">
    <location>
        <begin position="69"/>
        <end position="133"/>
    </location>
</feature>
<dbReference type="Proteomes" id="UP000263012">
    <property type="component" value="Chromosome"/>
</dbReference>
<reference evidence="5" key="1">
    <citation type="submission" date="2017-11" db="EMBL/GenBank/DDBJ databases">
        <title>Phenotypic and genomic properties of facultatively anaerobic sulfur-reducing natronoarchaea from hypersaline soda lakes.</title>
        <authorList>
            <person name="Sorokin D.Y."/>
            <person name="Kublanov I.V."/>
            <person name="Roman P."/>
            <person name="Sinninghe Damste J.S."/>
            <person name="Golyshin P.N."/>
            <person name="Rojo D."/>
            <person name="Ciordia S."/>
            <person name="Mena M.D.C."/>
            <person name="Ferrer M."/>
            <person name="Messina E."/>
            <person name="Smedile F."/>
            <person name="La Spada G."/>
            <person name="La Cono V."/>
            <person name="Yakimov M.M."/>
        </authorList>
    </citation>
    <scope>NUCLEOTIDE SEQUENCE [LARGE SCALE GENOMIC DNA]</scope>
    <source>
        <strain evidence="5">AArc-Sl</strain>
    </source>
</reference>
<protein>
    <recommendedName>
        <fullName evidence="3">DUF7382 domain-containing protein</fullName>
    </recommendedName>
</protein>
<dbReference type="RefSeq" id="WP_245883257.1">
    <property type="nucleotide sequence ID" value="NZ_CP025066.1"/>
</dbReference>
<keyword evidence="2" id="KW-1133">Transmembrane helix</keyword>
<feature type="compositionally biased region" description="Polar residues" evidence="1">
    <location>
        <begin position="1"/>
        <end position="16"/>
    </location>
</feature>
<proteinExistence type="predicted"/>
<sequence length="173" mass="18279">MTEQASPSRRSPTAFSDSDRHSVEEPTDRKFLSDRRAIEGLPVRLVIALVVGVASLSVMMGMLSGIDGLAVTELDAQPEPEIVTPGEQSIEVTVIDPDGTPVADATVVIRGGTARHDGVAYATTDETGVATVEIDPELRANQPDGTLTIDIKPPAGSNYADERSNTEILVIAE</sequence>
<keyword evidence="2" id="KW-0472">Membrane</keyword>
<feature type="transmembrane region" description="Helical" evidence="2">
    <location>
        <begin position="45"/>
        <end position="66"/>
    </location>
</feature>
<keyword evidence="5" id="KW-1185">Reference proteome</keyword>
<evidence type="ECO:0000313" key="4">
    <source>
        <dbReference type="EMBL" id="AUX10216.1"/>
    </source>
</evidence>
<dbReference type="InterPro" id="IPR008969">
    <property type="entry name" value="CarboxyPept-like_regulatory"/>
</dbReference>
<name>A0A343TM94_9EURY</name>
<feature type="region of interest" description="Disordered" evidence="1">
    <location>
        <begin position="1"/>
        <end position="29"/>
    </location>
</feature>